<dbReference type="EMBL" id="PKMF04000044">
    <property type="protein sequence ID" value="KAK7855552.1"/>
    <property type="molecule type" value="Genomic_DNA"/>
</dbReference>
<reference evidence="1 2" key="1">
    <citation type="journal article" date="2018" name="Sci. Data">
        <title>The draft genome sequence of cork oak.</title>
        <authorList>
            <person name="Ramos A.M."/>
            <person name="Usie A."/>
            <person name="Barbosa P."/>
            <person name="Barros P.M."/>
            <person name="Capote T."/>
            <person name="Chaves I."/>
            <person name="Simoes F."/>
            <person name="Abreu I."/>
            <person name="Carrasquinho I."/>
            <person name="Faro C."/>
            <person name="Guimaraes J.B."/>
            <person name="Mendonca D."/>
            <person name="Nobrega F."/>
            <person name="Rodrigues L."/>
            <person name="Saibo N.J.M."/>
            <person name="Varela M.C."/>
            <person name="Egas C."/>
            <person name="Matos J."/>
            <person name="Miguel C.M."/>
            <person name="Oliveira M.M."/>
            <person name="Ricardo C.P."/>
            <person name="Goncalves S."/>
        </authorList>
    </citation>
    <scope>NUCLEOTIDE SEQUENCE [LARGE SCALE GENOMIC DNA]</scope>
    <source>
        <strain evidence="2">cv. HL8</strain>
    </source>
</reference>
<dbReference type="AlphaFoldDB" id="A0AAW0LY30"/>
<protein>
    <submittedName>
        <fullName evidence="1">Uncharacterized protein</fullName>
    </submittedName>
</protein>
<keyword evidence="2" id="KW-1185">Reference proteome</keyword>
<evidence type="ECO:0000313" key="1">
    <source>
        <dbReference type="EMBL" id="KAK7855552.1"/>
    </source>
</evidence>
<sequence>MPQESYTNPMLTSPCKNLRGLKALIANNEASYTEEIINDHELAHRKAEEAETSKNIVVSENKRP</sequence>
<gene>
    <name evidence="1" type="ORF">CFP56_027312</name>
</gene>
<proteinExistence type="predicted"/>
<evidence type="ECO:0000313" key="2">
    <source>
        <dbReference type="Proteomes" id="UP000237347"/>
    </source>
</evidence>
<accession>A0AAW0LY30</accession>
<comment type="caution">
    <text evidence="1">The sequence shown here is derived from an EMBL/GenBank/DDBJ whole genome shotgun (WGS) entry which is preliminary data.</text>
</comment>
<organism evidence="1 2">
    <name type="scientific">Quercus suber</name>
    <name type="common">Cork oak</name>
    <dbReference type="NCBI Taxonomy" id="58331"/>
    <lineage>
        <taxon>Eukaryota</taxon>
        <taxon>Viridiplantae</taxon>
        <taxon>Streptophyta</taxon>
        <taxon>Embryophyta</taxon>
        <taxon>Tracheophyta</taxon>
        <taxon>Spermatophyta</taxon>
        <taxon>Magnoliopsida</taxon>
        <taxon>eudicotyledons</taxon>
        <taxon>Gunneridae</taxon>
        <taxon>Pentapetalae</taxon>
        <taxon>rosids</taxon>
        <taxon>fabids</taxon>
        <taxon>Fagales</taxon>
        <taxon>Fagaceae</taxon>
        <taxon>Quercus</taxon>
    </lineage>
</organism>
<name>A0AAW0LY30_QUESU</name>
<dbReference type="Proteomes" id="UP000237347">
    <property type="component" value="Unassembled WGS sequence"/>
</dbReference>